<gene>
    <name evidence="1" type="ORF">CYJ19_03115</name>
</gene>
<proteinExistence type="predicted"/>
<sequence length="336" mass="36964">MGLQVRLDEKGRGHLRGQLLMGAGQKVLLGLATRGRADPVGGMAYSRSGFWYTYVQADPRGNFHVRFSYEGARGKLVRPFLAQWKGNEPVFVNVFAPALPQQVDVFGSCVSRDAFEYAGAAQLGHYFARSSVASAFDREPSYLAGLDLSANPSQFQRRVVADDLARSAPQALAHSTSGGVLVDFADERFPLLSGRGGYFTYSTELKRAGLKAKDYAITKWASKRYWQAFAPAWQRLVAAAPLGKVLVNRAFWALRDTSGALLPNGKTISWANKNLAATYALVKKLTPSVTFITYPAHLQVADPNHKWGAGPYHYVPGFYRHQNKQVRAALNLPPLL</sequence>
<protein>
    <submittedName>
        <fullName evidence="1">Uncharacterized protein</fullName>
    </submittedName>
</protein>
<dbReference type="Proteomes" id="UP000235122">
    <property type="component" value="Unassembled WGS sequence"/>
</dbReference>
<dbReference type="InterPro" id="IPR046237">
    <property type="entry name" value="DUF6270"/>
</dbReference>
<evidence type="ECO:0000313" key="2">
    <source>
        <dbReference type="Proteomes" id="UP000235122"/>
    </source>
</evidence>
<dbReference type="GeneID" id="35867748"/>
<reference evidence="1 2" key="1">
    <citation type="submission" date="2017-12" db="EMBL/GenBank/DDBJ databases">
        <title>Phylogenetic diversity of female urinary microbiome.</title>
        <authorList>
            <person name="Thomas-White K."/>
            <person name="Wolfe A.J."/>
        </authorList>
    </citation>
    <scope>NUCLEOTIDE SEQUENCE [LARGE SCALE GENOMIC DNA]</scope>
    <source>
        <strain evidence="1 2">UMB0402</strain>
    </source>
</reference>
<keyword evidence="2" id="KW-1185">Reference proteome</keyword>
<dbReference type="Pfam" id="PF19786">
    <property type="entry name" value="DUF6270"/>
    <property type="match status" value="1"/>
</dbReference>
<dbReference type="RefSeq" id="WP_024331131.1">
    <property type="nucleotide sequence ID" value="NZ_JAWHKF010000003.1"/>
</dbReference>
<dbReference type="EMBL" id="PKKO01000002">
    <property type="protein sequence ID" value="PKY72650.1"/>
    <property type="molecule type" value="Genomic_DNA"/>
</dbReference>
<comment type="caution">
    <text evidence="1">The sequence shown here is derived from an EMBL/GenBank/DDBJ whole genome shotgun (WGS) entry which is preliminary data.</text>
</comment>
<name>A0A2I1INE3_9ACTO</name>
<accession>A0A2I1INE3</accession>
<dbReference type="STRING" id="33007.HMPREF3198_01603"/>
<organism evidence="1 2">
    <name type="scientific">Winkia neuii</name>
    <dbReference type="NCBI Taxonomy" id="33007"/>
    <lineage>
        <taxon>Bacteria</taxon>
        <taxon>Bacillati</taxon>
        <taxon>Actinomycetota</taxon>
        <taxon>Actinomycetes</taxon>
        <taxon>Actinomycetales</taxon>
        <taxon>Actinomycetaceae</taxon>
        <taxon>Winkia</taxon>
    </lineage>
</organism>
<dbReference type="AlphaFoldDB" id="A0A2I1INE3"/>
<evidence type="ECO:0000313" key="1">
    <source>
        <dbReference type="EMBL" id="PKY72650.1"/>
    </source>
</evidence>